<dbReference type="SUPFAM" id="SSF55785">
    <property type="entry name" value="PYP-like sensor domain (PAS domain)"/>
    <property type="match status" value="3"/>
</dbReference>
<dbReference type="InterPro" id="IPR036890">
    <property type="entry name" value="HATPase_C_sf"/>
</dbReference>
<dbReference type="Gene3D" id="3.30.565.10">
    <property type="entry name" value="Histidine kinase-like ATPase, C-terminal domain"/>
    <property type="match status" value="1"/>
</dbReference>
<dbReference type="KEGG" id="fae:FAES_0303"/>
<dbReference type="Pfam" id="PF02518">
    <property type="entry name" value="HATPase_c"/>
    <property type="match status" value="1"/>
</dbReference>
<evidence type="ECO:0000313" key="9">
    <source>
        <dbReference type="Proteomes" id="UP000011058"/>
    </source>
</evidence>
<keyword evidence="9" id="KW-1185">Reference proteome</keyword>
<reference evidence="8 9" key="1">
    <citation type="journal article" date="2012" name="J. Bacteriol.">
        <title>Genome Sequence of Fibrella aestuarina BUZ 2T, a Filamentous Marine Bacterium.</title>
        <authorList>
            <person name="Filippini M."/>
            <person name="Qi W."/>
            <person name="Blom J."/>
            <person name="Goesmann A."/>
            <person name="Smits T.H."/>
            <person name="Bagheri H.C."/>
        </authorList>
    </citation>
    <scope>NUCLEOTIDE SEQUENCE [LARGE SCALE GENOMIC DNA]</scope>
    <source>
        <strain evidence="9">BUZ 2T</strain>
    </source>
</reference>
<evidence type="ECO:0000313" key="8">
    <source>
        <dbReference type="EMBL" id="CCG98317.1"/>
    </source>
</evidence>
<comment type="catalytic activity">
    <reaction evidence="1">
        <text>ATP + protein L-histidine = ADP + protein N-phospho-L-histidine.</text>
        <dbReference type="EC" id="2.7.13.3"/>
    </reaction>
</comment>
<dbReference type="STRING" id="1166018.FAES_0303"/>
<dbReference type="InterPro" id="IPR052162">
    <property type="entry name" value="Sensor_kinase/Photoreceptor"/>
</dbReference>
<feature type="coiled-coil region" evidence="6">
    <location>
        <begin position="375"/>
        <end position="406"/>
    </location>
</feature>
<dbReference type="PRINTS" id="PR00344">
    <property type="entry name" value="BCTRLSENSOR"/>
</dbReference>
<dbReference type="InterPro" id="IPR003594">
    <property type="entry name" value="HATPase_dom"/>
</dbReference>
<name>I0K2G4_9BACT</name>
<evidence type="ECO:0000259" key="7">
    <source>
        <dbReference type="PROSITE" id="PS50109"/>
    </source>
</evidence>
<dbReference type="PANTHER" id="PTHR43304:SF1">
    <property type="entry name" value="PAC DOMAIN-CONTAINING PROTEIN"/>
    <property type="match status" value="1"/>
</dbReference>
<protein>
    <recommendedName>
        <fullName evidence="2">histidine kinase</fullName>
        <ecNumber evidence="2">2.7.13.3</ecNumber>
    </recommendedName>
</protein>
<gene>
    <name evidence="8" type="ORF">FAES_0303</name>
</gene>
<sequence>MASTRLKPLIERAFDASVNGVIVLEAIRNEQGQLRDFRFGVANEVGLRAVGHTRDSLLGQTVRDIYPASSGLFDQYRQVLETGERQTVETYYPDQNSWRAITVVPIEEGVMVTYLDITARKKADEAVSQQAQLLNDIMESGPMGLVVLKAEPSAARVQDFSVVRMNSLFRDEICQSKTDLIGKPLAAAFHNARESGLLSRCILGVKLGEAQEFEMPSGTNGHRNWYRVAMAPQNDQLILALTDVTATRTAQLAYHSQAQLLGSVLDGSQNAIVAFDAIRNVDGQITNFRFVLQNEANRRWMKRTDKQLAGCTLLDFFTANHAGELMSRCRQVVDTDTPYRGDITYDYGAGPGFYNLSIVRRGDGVVLTMQDKTSEKLAEDNLLANQQQLEAANQELRRSNDNLQSFTYIASHDLQEPLRKIQSFGDILKNQRAIELGPDVELLERMQSAARRMSMLIQDLLTYSRLSTHKEITNSVALNAVVTDVLLNLELAVTESGATFDVPELPVVRGDASQLRQLFQNLFSNAIKFRKAGVAPHIQVRTRQVTAADAPTLLDPTRTQGYYRIDIIDNGIGFDPRYIDRIFQVFQRLHSKAKYAGTGIGLAICEKVVNTHGGAITAASKLAEGATFTVYLPL</sequence>
<feature type="domain" description="Histidine kinase" evidence="7">
    <location>
        <begin position="409"/>
        <end position="634"/>
    </location>
</feature>
<dbReference type="Gene3D" id="3.30.450.20">
    <property type="entry name" value="PAS domain"/>
    <property type="match status" value="3"/>
</dbReference>
<dbReference type="SMART" id="SM00387">
    <property type="entry name" value="HATPase_c"/>
    <property type="match status" value="1"/>
</dbReference>
<dbReference type="AlphaFoldDB" id="I0K2G4"/>
<dbReference type="FunFam" id="3.30.565.10:FF:000006">
    <property type="entry name" value="Sensor histidine kinase WalK"/>
    <property type="match status" value="1"/>
</dbReference>
<organism evidence="8 9">
    <name type="scientific">Fibrella aestuarina BUZ 2</name>
    <dbReference type="NCBI Taxonomy" id="1166018"/>
    <lineage>
        <taxon>Bacteria</taxon>
        <taxon>Pseudomonadati</taxon>
        <taxon>Bacteroidota</taxon>
        <taxon>Cytophagia</taxon>
        <taxon>Cytophagales</taxon>
        <taxon>Spirosomataceae</taxon>
        <taxon>Fibrella</taxon>
    </lineage>
</organism>
<accession>I0K2G4</accession>
<dbReference type="InterPro" id="IPR005467">
    <property type="entry name" value="His_kinase_dom"/>
</dbReference>
<dbReference type="Gene3D" id="1.10.287.130">
    <property type="match status" value="1"/>
</dbReference>
<evidence type="ECO:0000256" key="1">
    <source>
        <dbReference type="ARBA" id="ARBA00000085"/>
    </source>
</evidence>
<keyword evidence="5 8" id="KW-0418">Kinase</keyword>
<keyword evidence="3" id="KW-0597">Phosphoprotein</keyword>
<dbReference type="SMART" id="SM00388">
    <property type="entry name" value="HisKA"/>
    <property type="match status" value="1"/>
</dbReference>
<dbReference type="EC" id="2.7.13.3" evidence="2"/>
<dbReference type="PROSITE" id="PS50109">
    <property type="entry name" value="HIS_KIN"/>
    <property type="match status" value="1"/>
</dbReference>
<evidence type="ECO:0000256" key="5">
    <source>
        <dbReference type="ARBA" id="ARBA00022777"/>
    </source>
</evidence>
<evidence type="ECO:0000256" key="6">
    <source>
        <dbReference type="SAM" id="Coils"/>
    </source>
</evidence>
<dbReference type="PATRIC" id="fig|1166018.3.peg.310"/>
<keyword evidence="6" id="KW-0175">Coiled coil</keyword>
<dbReference type="SUPFAM" id="SSF47384">
    <property type="entry name" value="Homodimeric domain of signal transducing histidine kinase"/>
    <property type="match status" value="1"/>
</dbReference>
<evidence type="ECO:0000256" key="4">
    <source>
        <dbReference type="ARBA" id="ARBA00022679"/>
    </source>
</evidence>
<dbReference type="HOGENOM" id="CLU_000445_114_71_10"/>
<dbReference type="eggNOG" id="COG4251">
    <property type="taxonomic scope" value="Bacteria"/>
</dbReference>
<dbReference type="GO" id="GO:0000155">
    <property type="term" value="F:phosphorelay sensor kinase activity"/>
    <property type="evidence" value="ECO:0007669"/>
    <property type="project" value="InterPro"/>
</dbReference>
<dbReference type="InterPro" id="IPR036097">
    <property type="entry name" value="HisK_dim/P_sf"/>
</dbReference>
<dbReference type="Pfam" id="PF00512">
    <property type="entry name" value="HisKA"/>
    <property type="match status" value="1"/>
</dbReference>
<dbReference type="InterPro" id="IPR003661">
    <property type="entry name" value="HisK_dim/P_dom"/>
</dbReference>
<proteinExistence type="predicted"/>
<dbReference type="InterPro" id="IPR004358">
    <property type="entry name" value="Sig_transdc_His_kin-like_C"/>
</dbReference>
<evidence type="ECO:0000256" key="2">
    <source>
        <dbReference type="ARBA" id="ARBA00012438"/>
    </source>
</evidence>
<evidence type="ECO:0000256" key="3">
    <source>
        <dbReference type="ARBA" id="ARBA00022553"/>
    </source>
</evidence>
<dbReference type="InterPro" id="IPR013656">
    <property type="entry name" value="PAS_4"/>
</dbReference>
<dbReference type="InterPro" id="IPR035965">
    <property type="entry name" value="PAS-like_dom_sf"/>
</dbReference>
<keyword evidence="4" id="KW-0808">Transferase</keyword>
<dbReference type="Proteomes" id="UP000011058">
    <property type="component" value="Chromosome"/>
</dbReference>
<dbReference type="SUPFAM" id="SSF55874">
    <property type="entry name" value="ATPase domain of HSP90 chaperone/DNA topoisomerase II/histidine kinase"/>
    <property type="match status" value="1"/>
</dbReference>
<dbReference type="Pfam" id="PF08448">
    <property type="entry name" value="PAS_4"/>
    <property type="match status" value="2"/>
</dbReference>
<dbReference type="PANTHER" id="PTHR43304">
    <property type="entry name" value="PHYTOCHROME-LIKE PROTEIN CPH1"/>
    <property type="match status" value="1"/>
</dbReference>
<dbReference type="EMBL" id="HE796683">
    <property type="protein sequence ID" value="CCG98317.1"/>
    <property type="molecule type" value="Genomic_DNA"/>
</dbReference>
<dbReference type="CDD" id="cd00082">
    <property type="entry name" value="HisKA"/>
    <property type="match status" value="1"/>
</dbReference>